<dbReference type="EMBL" id="JACGWJ010000003">
    <property type="protein sequence ID" value="KAL0429648.1"/>
    <property type="molecule type" value="Genomic_DNA"/>
</dbReference>
<sequence length="187" mass="22254">MAIVRDRRHLNLRLPLPEASERRPRFPLPPFLHHHDSHLSRCHHSHFRRRPRETPSTRPRERRDCLQSPPQPHLRNLRPKSNPRRQRSRLPPPGPPGSLHPPPHRLPPRHQVPRRLRHPRRRHRHLHGVHGHGHPRDVTQGRRRFHRTPPRQNLPPGTERSPVPPLPQDHSPRSEALKHTRRSEYGS</sequence>
<gene>
    <name evidence="2" type="ORF">Sradi_0590800</name>
</gene>
<evidence type="ECO:0000313" key="2">
    <source>
        <dbReference type="EMBL" id="KAL0429648.1"/>
    </source>
</evidence>
<feature type="compositionally biased region" description="Pro residues" evidence="1">
    <location>
        <begin position="90"/>
        <end position="101"/>
    </location>
</feature>
<feature type="compositionally biased region" description="Basic residues" evidence="1">
    <location>
        <begin position="40"/>
        <end position="51"/>
    </location>
</feature>
<feature type="compositionally biased region" description="Basic and acidic residues" evidence="1">
    <location>
        <begin position="170"/>
        <end position="187"/>
    </location>
</feature>
<organism evidence="2">
    <name type="scientific">Sesamum radiatum</name>
    <name type="common">Black benniseed</name>
    <dbReference type="NCBI Taxonomy" id="300843"/>
    <lineage>
        <taxon>Eukaryota</taxon>
        <taxon>Viridiplantae</taxon>
        <taxon>Streptophyta</taxon>
        <taxon>Embryophyta</taxon>
        <taxon>Tracheophyta</taxon>
        <taxon>Spermatophyta</taxon>
        <taxon>Magnoliopsida</taxon>
        <taxon>eudicotyledons</taxon>
        <taxon>Gunneridae</taxon>
        <taxon>Pentapetalae</taxon>
        <taxon>asterids</taxon>
        <taxon>lamiids</taxon>
        <taxon>Lamiales</taxon>
        <taxon>Pedaliaceae</taxon>
        <taxon>Sesamum</taxon>
    </lineage>
</organism>
<evidence type="ECO:0000256" key="1">
    <source>
        <dbReference type="SAM" id="MobiDB-lite"/>
    </source>
</evidence>
<feature type="compositionally biased region" description="Basic residues" evidence="1">
    <location>
        <begin position="102"/>
        <end position="133"/>
    </location>
</feature>
<feature type="compositionally biased region" description="Basic and acidic residues" evidence="1">
    <location>
        <begin position="52"/>
        <end position="65"/>
    </location>
</feature>
<dbReference type="AlphaFoldDB" id="A0AAW2VKA6"/>
<name>A0AAW2VKA6_SESRA</name>
<reference evidence="2" key="2">
    <citation type="journal article" date="2024" name="Plant">
        <title>Genomic evolution and insights into agronomic trait innovations of Sesamum species.</title>
        <authorList>
            <person name="Miao H."/>
            <person name="Wang L."/>
            <person name="Qu L."/>
            <person name="Liu H."/>
            <person name="Sun Y."/>
            <person name="Le M."/>
            <person name="Wang Q."/>
            <person name="Wei S."/>
            <person name="Zheng Y."/>
            <person name="Lin W."/>
            <person name="Duan Y."/>
            <person name="Cao H."/>
            <person name="Xiong S."/>
            <person name="Wang X."/>
            <person name="Wei L."/>
            <person name="Li C."/>
            <person name="Ma Q."/>
            <person name="Ju M."/>
            <person name="Zhao R."/>
            <person name="Li G."/>
            <person name="Mu C."/>
            <person name="Tian Q."/>
            <person name="Mei H."/>
            <person name="Zhang T."/>
            <person name="Gao T."/>
            <person name="Zhang H."/>
        </authorList>
    </citation>
    <scope>NUCLEOTIDE SEQUENCE</scope>
    <source>
        <strain evidence="2">G02</strain>
    </source>
</reference>
<reference evidence="2" key="1">
    <citation type="submission" date="2020-06" db="EMBL/GenBank/DDBJ databases">
        <authorList>
            <person name="Li T."/>
            <person name="Hu X."/>
            <person name="Zhang T."/>
            <person name="Song X."/>
            <person name="Zhang H."/>
            <person name="Dai N."/>
            <person name="Sheng W."/>
            <person name="Hou X."/>
            <person name="Wei L."/>
        </authorList>
    </citation>
    <scope>NUCLEOTIDE SEQUENCE</scope>
    <source>
        <strain evidence="2">G02</strain>
        <tissue evidence="2">Leaf</tissue>
    </source>
</reference>
<proteinExistence type="predicted"/>
<protein>
    <submittedName>
        <fullName evidence="2">Uncharacterized protein</fullName>
    </submittedName>
</protein>
<feature type="compositionally biased region" description="Basic residues" evidence="1">
    <location>
        <begin position="75"/>
        <end position="88"/>
    </location>
</feature>
<accession>A0AAW2VKA6</accession>
<comment type="caution">
    <text evidence="2">The sequence shown here is derived from an EMBL/GenBank/DDBJ whole genome shotgun (WGS) entry which is preliminary data.</text>
</comment>
<feature type="region of interest" description="Disordered" evidence="1">
    <location>
        <begin position="34"/>
        <end position="187"/>
    </location>
</feature>